<sequence length="125" mass="13770">MTKYTMTILGSLVITLVLLAVLSETGEIKEKGLSRFALEQKPLLFAGEGRNRNREVGASCRFNSHCSSGCCVQTKPGRNRRCERKVKKGELCSEDQIKGGAYVKYCPCEKGDGHCPRGKEPKCQA</sequence>
<protein>
    <submittedName>
        <fullName evidence="2">U6-Theraphotoxin-Ct1a_1</fullName>
    </submittedName>
</protein>
<accession>A0A482Z7F7</accession>
<name>A0A482Z7F7_CORTR</name>
<feature type="chain" id="PRO_5019733481" evidence="1">
    <location>
        <begin position="24"/>
        <end position="125"/>
    </location>
</feature>
<proteinExistence type="predicted"/>
<evidence type="ECO:0000256" key="1">
    <source>
        <dbReference type="SAM" id="SignalP"/>
    </source>
</evidence>
<organism evidence="2">
    <name type="scientific">Coremiocnemis tropix</name>
    <name type="common">Australian tarantula spider</name>
    <dbReference type="NCBI Taxonomy" id="1904443"/>
    <lineage>
        <taxon>Eukaryota</taxon>
        <taxon>Metazoa</taxon>
        <taxon>Ecdysozoa</taxon>
        <taxon>Arthropoda</taxon>
        <taxon>Chelicerata</taxon>
        <taxon>Arachnida</taxon>
        <taxon>Araneae</taxon>
        <taxon>Mygalomorphae</taxon>
        <taxon>Avicularoidea</taxon>
        <taxon>Theraphosidae</taxon>
        <taxon>Coremiocnemis</taxon>
    </lineage>
</organism>
<reference evidence="2" key="2">
    <citation type="submission" date="2019-04" db="EMBL/GenBank/DDBJ databases">
        <title>Unravelling the molecular evolution of spider venoms.</title>
        <authorList>
            <person name="Pineda S."/>
        </authorList>
    </citation>
    <scope>NUCLEOTIDE SEQUENCE</scope>
</reference>
<dbReference type="GO" id="GO:0016042">
    <property type="term" value="P:lipid catabolic process"/>
    <property type="evidence" value="ECO:0007669"/>
    <property type="project" value="InterPro"/>
</dbReference>
<feature type="signal peptide" evidence="1">
    <location>
        <begin position="1"/>
        <end position="23"/>
    </location>
</feature>
<dbReference type="PANTHER" id="PTHR10041:SF5">
    <property type="entry name" value="LEUCINE-RICH COLIPASE-LIKE PROTEIN 1"/>
    <property type="match status" value="1"/>
</dbReference>
<dbReference type="GO" id="GO:0008047">
    <property type="term" value="F:enzyme activator activity"/>
    <property type="evidence" value="ECO:0007669"/>
    <property type="project" value="InterPro"/>
</dbReference>
<reference evidence="2" key="1">
    <citation type="submission" date="2017-03" db="EMBL/GenBank/DDBJ databases">
        <authorList>
            <person name="QRISCLOUD D."/>
        </authorList>
    </citation>
    <scope>NUCLEOTIDE SEQUENCE</scope>
</reference>
<dbReference type="InterPro" id="IPR001981">
    <property type="entry name" value="Colipase"/>
</dbReference>
<dbReference type="GO" id="GO:0007586">
    <property type="term" value="P:digestion"/>
    <property type="evidence" value="ECO:0007669"/>
    <property type="project" value="InterPro"/>
</dbReference>
<evidence type="ECO:0000313" key="2">
    <source>
        <dbReference type="EMBL" id="SMD29527.1"/>
    </source>
</evidence>
<dbReference type="Gene3D" id="2.10.80.10">
    <property type="entry name" value="Lipase, subunit A"/>
    <property type="match status" value="1"/>
</dbReference>
<dbReference type="AlphaFoldDB" id="A0A482Z7F7"/>
<dbReference type="GO" id="GO:0005576">
    <property type="term" value="C:extracellular region"/>
    <property type="evidence" value="ECO:0007669"/>
    <property type="project" value="InterPro"/>
</dbReference>
<dbReference type="PANTHER" id="PTHR10041">
    <property type="entry name" value="COLIPASE"/>
    <property type="match status" value="1"/>
</dbReference>
<dbReference type="EMBL" id="HAGN01000105">
    <property type="protein sequence ID" value="SMD29527.1"/>
    <property type="molecule type" value="Transcribed_RNA"/>
</dbReference>
<keyword evidence="1" id="KW-0732">Signal</keyword>